<dbReference type="Proteomes" id="UP000030151">
    <property type="component" value="Unassembled WGS sequence"/>
</dbReference>
<dbReference type="eggNOG" id="ENOG502R9WV">
    <property type="taxonomic scope" value="Eukaryota"/>
</dbReference>
<dbReference type="EMBL" id="JELW01000001">
    <property type="protein sequence ID" value="EXV06476.1"/>
    <property type="molecule type" value="Genomic_DNA"/>
</dbReference>
<dbReference type="InterPro" id="IPR017946">
    <property type="entry name" value="PLC-like_Pdiesterase_TIM-brl"/>
</dbReference>
<reference evidence="2 3" key="1">
    <citation type="submission" date="2014-02" db="EMBL/GenBank/DDBJ databases">
        <title>The genome sequence of the entomopathogenic fungus Metarhizium robertsii ARSEF 2575.</title>
        <authorList>
            <person name="Giuliano Garisto Donzelli B."/>
            <person name="Roe B.A."/>
            <person name="Macmil S.L."/>
            <person name="Krasnoff S.B."/>
            <person name="Gibson D.M."/>
        </authorList>
    </citation>
    <scope>NUCLEOTIDE SEQUENCE [LARGE SCALE GENOMIC DNA]</scope>
    <source>
        <strain evidence="2 3">ARSEF 2575</strain>
    </source>
</reference>
<dbReference type="HOGENOM" id="CLU_059400_0_0_1"/>
<comment type="caution">
    <text evidence="2">The sequence shown here is derived from an EMBL/GenBank/DDBJ whole genome shotgun (WGS) entry which is preliminary data.</text>
</comment>
<dbReference type="GO" id="GO:0006629">
    <property type="term" value="P:lipid metabolic process"/>
    <property type="evidence" value="ECO:0007669"/>
    <property type="project" value="InterPro"/>
</dbReference>
<dbReference type="AlphaFoldDB" id="A0A0A1V9V0"/>
<organism evidence="2 3">
    <name type="scientific">Metarhizium robertsii</name>
    <dbReference type="NCBI Taxonomy" id="568076"/>
    <lineage>
        <taxon>Eukaryota</taxon>
        <taxon>Fungi</taxon>
        <taxon>Dikarya</taxon>
        <taxon>Ascomycota</taxon>
        <taxon>Pezizomycotina</taxon>
        <taxon>Sordariomycetes</taxon>
        <taxon>Hypocreomycetidae</taxon>
        <taxon>Hypocreales</taxon>
        <taxon>Clavicipitaceae</taxon>
        <taxon>Metarhizium</taxon>
    </lineage>
</organism>
<dbReference type="Gene3D" id="3.20.20.190">
    <property type="entry name" value="Phosphatidylinositol (PI) phosphodiesterase"/>
    <property type="match status" value="1"/>
</dbReference>
<feature type="signal peptide" evidence="1">
    <location>
        <begin position="1"/>
        <end position="27"/>
    </location>
</feature>
<gene>
    <name evidence="2" type="ORF">X797_001196</name>
</gene>
<accession>A0A0A1V9V0</accession>
<sequence>MVVISKFTGCWALWALASLGRLTPVAGYLSQDAASVSVSNTTNLTRGGYVPDIVPKPFYAIANRVLTKQGAFDALQMGANALYIPVWGWIHTGWWADYDGRGRSAGDKVENLFKEIVKFRIEGRNICLVWLDLRSPDWCTPHYPRCIFDRLIGFSRNILQSQGIYVLYGFHLESVNGSAYASLQDDLNDMEAISLEGELAEVNASFWKYGPSAPDSRVMSYGYFNLATPRFGHCNEERFYVCSELKRGAKSRDDVGKTYAWTVSGDQSVYVDRLMDAGVDGLVFGFRTIDFDEHDAPFFAFRNIIDWIDSHPYRYLANIYDKPWDRRLNNESDNK</sequence>
<dbReference type="OrthoDB" id="4907280at2759"/>
<proteinExistence type="predicted"/>
<evidence type="ECO:0000313" key="3">
    <source>
        <dbReference type="Proteomes" id="UP000030151"/>
    </source>
</evidence>
<dbReference type="GO" id="GO:0008081">
    <property type="term" value="F:phosphoric diester hydrolase activity"/>
    <property type="evidence" value="ECO:0007669"/>
    <property type="project" value="InterPro"/>
</dbReference>
<keyword evidence="1" id="KW-0732">Signal</keyword>
<evidence type="ECO:0000256" key="1">
    <source>
        <dbReference type="SAM" id="SignalP"/>
    </source>
</evidence>
<feature type="chain" id="PRO_5001992535" evidence="1">
    <location>
        <begin position="28"/>
        <end position="335"/>
    </location>
</feature>
<evidence type="ECO:0000313" key="2">
    <source>
        <dbReference type="EMBL" id="EXV06476.1"/>
    </source>
</evidence>
<protein>
    <submittedName>
        <fullName evidence="2">Phosphoinositide-specific phospholipase C-like phosphodiesterases superfamily</fullName>
    </submittedName>
</protein>
<name>A0A0A1V9V0_9HYPO</name>